<dbReference type="PANTHER" id="PTHR34138:SF1">
    <property type="entry name" value="CELL SHAPE-DETERMINING PROTEIN MREC"/>
    <property type="match status" value="1"/>
</dbReference>
<organism evidence="9 10">
    <name type="scientific">Lapidilactobacillus dextrinicus DSM 20335</name>
    <dbReference type="NCBI Taxonomy" id="1423738"/>
    <lineage>
        <taxon>Bacteria</taxon>
        <taxon>Bacillati</taxon>
        <taxon>Bacillota</taxon>
        <taxon>Bacilli</taxon>
        <taxon>Lactobacillales</taxon>
        <taxon>Lactobacillaceae</taxon>
        <taxon>Lapidilactobacillus</taxon>
    </lineage>
</organism>
<feature type="transmembrane region" description="Helical" evidence="7">
    <location>
        <begin position="41"/>
        <end position="61"/>
    </location>
</feature>
<keyword evidence="3 5" id="KW-0133">Cell shape</keyword>
<comment type="similarity">
    <text evidence="1 5">Belongs to the MreC family.</text>
</comment>
<keyword evidence="7" id="KW-1133">Transmembrane helix</keyword>
<feature type="domain" description="Rod shape-determining protein MreC beta-barrel core" evidence="8">
    <location>
        <begin position="157"/>
        <end position="310"/>
    </location>
</feature>
<accession>A0A0R2BL90</accession>
<evidence type="ECO:0000256" key="3">
    <source>
        <dbReference type="ARBA" id="ARBA00022960"/>
    </source>
</evidence>
<evidence type="ECO:0000256" key="2">
    <source>
        <dbReference type="ARBA" id="ARBA00013855"/>
    </source>
</evidence>
<evidence type="ECO:0000256" key="5">
    <source>
        <dbReference type="PIRNR" id="PIRNR038471"/>
    </source>
</evidence>
<dbReference type="Proteomes" id="UP000051813">
    <property type="component" value="Unassembled WGS sequence"/>
</dbReference>
<dbReference type="PIRSF" id="PIRSF038471">
    <property type="entry name" value="MreC"/>
    <property type="match status" value="1"/>
</dbReference>
<proteinExistence type="inferred from homology"/>
<dbReference type="Gene3D" id="2.40.10.340">
    <property type="entry name" value="Rod shape-determining protein MreC, domain 1"/>
    <property type="match status" value="1"/>
</dbReference>
<comment type="caution">
    <text evidence="9">The sequence shown here is derived from an EMBL/GenBank/DDBJ whole genome shotgun (WGS) entry which is preliminary data.</text>
</comment>
<evidence type="ECO:0000259" key="8">
    <source>
        <dbReference type="Pfam" id="PF04085"/>
    </source>
</evidence>
<keyword evidence="7" id="KW-0812">Transmembrane</keyword>
<comment type="function">
    <text evidence="5">Involved in formation and maintenance of cell shape.</text>
</comment>
<dbReference type="InterPro" id="IPR042177">
    <property type="entry name" value="Cell/Rod_1"/>
</dbReference>
<protein>
    <recommendedName>
        <fullName evidence="2 5">Cell shape-determining protein MreC</fullName>
    </recommendedName>
    <alternativeName>
        <fullName evidence="4 5">Cell shape protein MreC</fullName>
    </alternativeName>
</protein>
<dbReference type="InterPro" id="IPR007221">
    <property type="entry name" value="MreC"/>
</dbReference>
<dbReference type="GO" id="GO:0005886">
    <property type="term" value="C:plasma membrane"/>
    <property type="evidence" value="ECO:0007669"/>
    <property type="project" value="TreeGrafter"/>
</dbReference>
<dbReference type="STRING" id="1423738.FC84_GL000635"/>
<feature type="coiled-coil region" evidence="6">
    <location>
        <begin position="113"/>
        <end position="147"/>
    </location>
</feature>
<dbReference type="NCBIfam" id="TIGR00219">
    <property type="entry name" value="mreC"/>
    <property type="match status" value="1"/>
</dbReference>
<dbReference type="Gene3D" id="2.40.10.350">
    <property type="entry name" value="Rod shape-determining protein MreC, domain 2"/>
    <property type="match status" value="1"/>
</dbReference>
<name>A0A0R2BL90_9LACO</name>
<keyword evidence="6" id="KW-0175">Coiled coil</keyword>
<evidence type="ECO:0000256" key="1">
    <source>
        <dbReference type="ARBA" id="ARBA00009369"/>
    </source>
</evidence>
<reference evidence="9 10" key="1">
    <citation type="journal article" date="2015" name="Genome Announc.">
        <title>Expanding the biotechnology potential of lactobacilli through comparative genomics of 213 strains and associated genera.</title>
        <authorList>
            <person name="Sun Z."/>
            <person name="Harris H.M."/>
            <person name="McCann A."/>
            <person name="Guo C."/>
            <person name="Argimon S."/>
            <person name="Zhang W."/>
            <person name="Yang X."/>
            <person name="Jeffery I.B."/>
            <person name="Cooney J.C."/>
            <person name="Kagawa T.F."/>
            <person name="Liu W."/>
            <person name="Song Y."/>
            <person name="Salvetti E."/>
            <person name="Wrobel A."/>
            <person name="Rasinkangas P."/>
            <person name="Parkhill J."/>
            <person name="Rea M.C."/>
            <person name="O'Sullivan O."/>
            <person name="Ritari J."/>
            <person name="Douillard F.P."/>
            <person name="Paul Ross R."/>
            <person name="Yang R."/>
            <person name="Briner A.E."/>
            <person name="Felis G.E."/>
            <person name="de Vos W.M."/>
            <person name="Barrangou R."/>
            <person name="Klaenhammer T.R."/>
            <person name="Caufield P.W."/>
            <person name="Cui Y."/>
            <person name="Zhang H."/>
            <person name="O'Toole P.W."/>
        </authorList>
    </citation>
    <scope>NUCLEOTIDE SEQUENCE [LARGE SCALE GENOMIC DNA]</scope>
    <source>
        <strain evidence="9 10">DSM 20335</strain>
    </source>
</reference>
<dbReference type="PANTHER" id="PTHR34138">
    <property type="entry name" value="CELL SHAPE-DETERMINING PROTEIN MREC"/>
    <property type="match status" value="1"/>
</dbReference>
<keyword evidence="7" id="KW-0472">Membrane</keyword>
<keyword evidence="10" id="KW-1185">Reference proteome</keyword>
<dbReference type="InterPro" id="IPR042175">
    <property type="entry name" value="Cell/Rod_MreC_2"/>
</dbReference>
<dbReference type="InterPro" id="IPR055342">
    <property type="entry name" value="MreC_beta-barrel_core"/>
</dbReference>
<gene>
    <name evidence="9" type="ORF">FC84_GL000635</name>
</gene>
<evidence type="ECO:0000256" key="7">
    <source>
        <dbReference type="SAM" id="Phobius"/>
    </source>
</evidence>
<sequence length="317" mass="34362">MWDYLLINTETDTLRSELRVAARFFDLLEDLMNKFFSNKKLIIVMITLIAVFGMLSASISLRNNRNMPEPVQRFGNDALGAVGTVITAPVNFARNATSGVRDLLNTYQENKTLKAKLATIAATEAENQTLKNENSNLKKQLDLNETLTDYTKITAAVMSRSPINWQNYLMINRGAKAGVKKNMPVVSGSGLVGRVIEVNDTNSKVELISSDNNSSSRFAAEISTNADTPVTGLITEFDDKTASLVMSHLVTADSVKVGQKVITSGLGGSTPRGLLIGTVSKVKKDNYGLASTIYVKPATNLNNFSVVTVISSSIGDK</sequence>
<dbReference type="Pfam" id="PF04085">
    <property type="entry name" value="MreC"/>
    <property type="match status" value="1"/>
</dbReference>
<evidence type="ECO:0000313" key="10">
    <source>
        <dbReference type="Proteomes" id="UP000051813"/>
    </source>
</evidence>
<dbReference type="AlphaFoldDB" id="A0A0R2BL90"/>
<evidence type="ECO:0000256" key="6">
    <source>
        <dbReference type="SAM" id="Coils"/>
    </source>
</evidence>
<dbReference type="EMBL" id="AYYK01000001">
    <property type="protein sequence ID" value="KRM79936.1"/>
    <property type="molecule type" value="Genomic_DNA"/>
</dbReference>
<evidence type="ECO:0000256" key="4">
    <source>
        <dbReference type="ARBA" id="ARBA00032089"/>
    </source>
</evidence>
<evidence type="ECO:0000313" key="9">
    <source>
        <dbReference type="EMBL" id="KRM79936.1"/>
    </source>
</evidence>
<dbReference type="GO" id="GO:0008360">
    <property type="term" value="P:regulation of cell shape"/>
    <property type="evidence" value="ECO:0007669"/>
    <property type="project" value="UniProtKB-KW"/>
</dbReference>
<dbReference type="PATRIC" id="fig|1423738.3.peg.644"/>